<evidence type="ECO:0000313" key="1">
    <source>
        <dbReference type="EMBL" id="VDM34119.1"/>
    </source>
</evidence>
<proteinExistence type="predicted"/>
<dbReference type="Proteomes" id="UP000050794">
    <property type="component" value="Unassembled WGS sequence"/>
</dbReference>
<name>A0A183U9D1_TOXCA</name>
<reference evidence="1 2" key="2">
    <citation type="submission" date="2018-11" db="EMBL/GenBank/DDBJ databases">
        <authorList>
            <consortium name="Pathogen Informatics"/>
        </authorList>
    </citation>
    <scope>NUCLEOTIDE SEQUENCE [LARGE SCALE GENOMIC DNA]</scope>
</reference>
<dbReference type="EMBL" id="UYWY01011054">
    <property type="protein sequence ID" value="VDM34119.1"/>
    <property type="molecule type" value="Genomic_DNA"/>
</dbReference>
<evidence type="ECO:0000313" key="3">
    <source>
        <dbReference type="WBParaSite" id="TCNE_0000510101-mRNA-1"/>
    </source>
</evidence>
<organism evidence="2 3">
    <name type="scientific">Toxocara canis</name>
    <name type="common">Canine roundworm</name>
    <dbReference type="NCBI Taxonomy" id="6265"/>
    <lineage>
        <taxon>Eukaryota</taxon>
        <taxon>Metazoa</taxon>
        <taxon>Ecdysozoa</taxon>
        <taxon>Nematoda</taxon>
        <taxon>Chromadorea</taxon>
        <taxon>Rhabditida</taxon>
        <taxon>Spirurina</taxon>
        <taxon>Ascaridomorpha</taxon>
        <taxon>Ascaridoidea</taxon>
        <taxon>Toxocaridae</taxon>
        <taxon>Toxocara</taxon>
    </lineage>
</organism>
<dbReference type="WBParaSite" id="TCNE_0000510101-mRNA-1">
    <property type="protein sequence ID" value="TCNE_0000510101-mRNA-1"/>
    <property type="gene ID" value="TCNE_0000510101"/>
</dbReference>
<sequence length="87" mass="9612">MANGKTNCPDSQTPGPLLPYLMYAGNAITDFTNDKTLISVHRKDEILEECKTTSKQKCSMGTSPQAVMNTMNEIDKRSQQLETTVLS</sequence>
<gene>
    <name evidence="1" type="ORF">TCNE_LOCUS5101</name>
</gene>
<dbReference type="AlphaFoldDB" id="A0A183U9D1"/>
<reference evidence="3" key="1">
    <citation type="submission" date="2016-06" db="UniProtKB">
        <authorList>
            <consortium name="WormBaseParasite"/>
        </authorList>
    </citation>
    <scope>IDENTIFICATION</scope>
</reference>
<evidence type="ECO:0000313" key="2">
    <source>
        <dbReference type="Proteomes" id="UP000050794"/>
    </source>
</evidence>
<keyword evidence="2" id="KW-1185">Reference proteome</keyword>
<accession>A0A183U9D1</accession>
<protein>
    <submittedName>
        <fullName evidence="3">Reverse transcriptase domain-containing protein</fullName>
    </submittedName>
</protein>